<evidence type="ECO:0000256" key="4">
    <source>
        <dbReference type="ARBA" id="ARBA00009490"/>
    </source>
</evidence>
<dbReference type="PROSITE" id="PS00330">
    <property type="entry name" value="HEMOLYSIN_CALCIUM"/>
    <property type="match status" value="6"/>
</dbReference>
<comment type="subcellular location">
    <subcellularLocation>
        <location evidence="2">Membrane</location>
    </subcellularLocation>
    <subcellularLocation>
        <location evidence="3">Secreted</location>
    </subcellularLocation>
</comment>
<dbReference type="GO" id="GO:0005615">
    <property type="term" value="C:extracellular space"/>
    <property type="evidence" value="ECO:0007669"/>
    <property type="project" value="InterPro"/>
</dbReference>
<gene>
    <name evidence="11" type="ORF">FEV51_11815</name>
</gene>
<evidence type="ECO:0000256" key="2">
    <source>
        <dbReference type="ARBA" id="ARBA00004370"/>
    </source>
</evidence>
<dbReference type="InterPro" id="IPR050557">
    <property type="entry name" value="RTX_toxin/Mannuronan_C5-epim"/>
</dbReference>
<comment type="caution">
    <text evidence="11">The sequence shown here is derived from an EMBL/GenBank/DDBJ whole genome shotgun (WGS) entry which is preliminary data.</text>
</comment>
<evidence type="ECO:0000256" key="3">
    <source>
        <dbReference type="ARBA" id="ARBA00004613"/>
    </source>
</evidence>
<evidence type="ECO:0000256" key="6">
    <source>
        <dbReference type="ARBA" id="ARBA00022656"/>
    </source>
</evidence>
<dbReference type="GO" id="GO:0008237">
    <property type="term" value="F:metallopeptidase activity"/>
    <property type="evidence" value="ECO:0007669"/>
    <property type="project" value="InterPro"/>
</dbReference>
<evidence type="ECO:0000313" key="12">
    <source>
        <dbReference type="Proteomes" id="UP000309668"/>
    </source>
</evidence>
<evidence type="ECO:0000313" key="11">
    <source>
        <dbReference type="EMBL" id="TMM46122.1"/>
    </source>
</evidence>
<keyword evidence="5" id="KW-0964">Secreted</keyword>
<dbReference type="Gene3D" id="2.60.120.380">
    <property type="match status" value="2"/>
</dbReference>
<dbReference type="EMBL" id="VCAO01000009">
    <property type="protein sequence ID" value="TMM46122.1"/>
    <property type="molecule type" value="Genomic_DNA"/>
</dbReference>
<dbReference type="GO" id="GO:0016020">
    <property type="term" value="C:membrane"/>
    <property type="evidence" value="ECO:0007669"/>
    <property type="project" value="UniProtKB-SubCell"/>
</dbReference>
<proteinExistence type="inferred from homology"/>
<dbReference type="InterPro" id="IPR006026">
    <property type="entry name" value="Peptidase_Metallo"/>
</dbReference>
<dbReference type="Pfam" id="PF13688">
    <property type="entry name" value="Reprolysin_5"/>
    <property type="match status" value="1"/>
</dbReference>
<keyword evidence="6" id="KW-0800">Toxin</keyword>
<dbReference type="Pfam" id="PF08548">
    <property type="entry name" value="Peptidase_M10_C"/>
    <property type="match status" value="1"/>
</dbReference>
<dbReference type="PANTHER" id="PTHR38340:SF1">
    <property type="entry name" value="S-LAYER PROTEIN"/>
    <property type="match status" value="1"/>
</dbReference>
<dbReference type="InterPro" id="IPR018511">
    <property type="entry name" value="Hemolysin-typ_Ca-bd_CS"/>
</dbReference>
<keyword evidence="12" id="KW-1185">Reference proteome</keyword>
<dbReference type="InterPro" id="IPR011049">
    <property type="entry name" value="Serralysin-like_metalloprot_C"/>
</dbReference>
<reference evidence="11 12" key="1">
    <citation type="submission" date="2019-05" db="EMBL/GenBank/DDBJ databases">
        <title>Erythrobacter marisflavi sp. nov., isolated from isolated from water of an estuary environment.</title>
        <authorList>
            <person name="Yoon J.-H."/>
        </authorList>
    </citation>
    <scope>NUCLEOTIDE SEQUENCE [LARGE SCALE GENOMIC DNA]</scope>
    <source>
        <strain evidence="11 12">KEM-5</strain>
    </source>
</reference>
<comment type="similarity">
    <text evidence="4">Belongs to the peptidase M10B family.</text>
</comment>
<evidence type="ECO:0000259" key="10">
    <source>
        <dbReference type="SMART" id="SM00235"/>
    </source>
</evidence>
<dbReference type="OrthoDB" id="733404at2"/>
<keyword evidence="7" id="KW-0677">Repeat</keyword>
<sequence>MSYLFDQRSFQFNRFDADMGLNFGRAGSRAAMWSDVGVSHHDGHDHFKMTASLFADSTSSQAPVDLAADVPGDSGTGVTVTIGDMVYDMLEVAGDHDWFRIDLAAGQTLSIVLTGYGDDSLIDPYLYLRDASGNLVAENDDVTPGSDRNSRIDFEATTAGTYYIDVGAWDEGYAGDYQLQIFDSEATTDAITANASTTASMLVGAPFHGVIETPSDHDWVAIELVAGTEYQVDLSGAGPNALNNPYLIVRDAAGNIVAENDNTNGLDSAVTFTATTSGTYYIDASAAFSGGTGEYLIEVTPPLPIFTFDQIANQLTNTFWGGEQHAFVVGADNSLTVNLTGINADGQGLARAALQSWTDVTGIQFVETNGAAEITFQDHESGAFASSTYNGSGAIVSSTVNVSTQWIANYGTALDDYSYQTFIHEIGHALGLGHGGNYNGSAEYPDDATYQNDSWATTVMSYFSQTENDYFADQGFTRASVTTPMNADVVAMRVLYGLSSDTRLGNTTYGFNSNAGSTAFDATVFNDTAYTIVDSGGIDTLDYSGFSQDQLIDLRPEYFMNIGPAIGNVMIGRGTFIENAIGGSGADTINGNQFNNALTGWAGADVISGFGGRDTLQGGNGNDTLNGGQHLDTVYGGGGADAINGGGANDLLYGEGGNDTILGANGNDYIDGGAGNDTINGGVGSDEIFGGDGDDTISGGHGLDVIHGGLGEDTINGGSFADTIFGDEGNDTLLGGPGSDTIYGGADNDSISGGNANDTLYGDGGNDTINGNNGADTIDGGAGIDRISGGLAADILTGGGGNDLFVFDSLLGGPNIDQITDFTSGSDTINLDRAIFTGIGSDGALAGSAFRVGTAAQDADDRIIYTRSTGEIFYDADGVGGADAVLFAKVDAGMVLSASDFAAFSASAAAGSGAKGGDAMFAPLESLHGVDIFAIV</sequence>
<dbReference type="Pfam" id="PF04151">
    <property type="entry name" value="PPC"/>
    <property type="match status" value="1"/>
</dbReference>
<dbReference type="Pfam" id="PF00353">
    <property type="entry name" value="HemolysinCabind"/>
    <property type="match status" value="5"/>
</dbReference>
<dbReference type="SUPFAM" id="SSF51120">
    <property type="entry name" value="beta-Roll"/>
    <property type="match status" value="3"/>
</dbReference>
<dbReference type="Proteomes" id="UP000309668">
    <property type="component" value="Unassembled WGS sequence"/>
</dbReference>
<dbReference type="SMART" id="SM00235">
    <property type="entry name" value="ZnMc"/>
    <property type="match status" value="1"/>
</dbReference>
<dbReference type="PANTHER" id="PTHR38340">
    <property type="entry name" value="S-LAYER PROTEIN"/>
    <property type="match status" value="1"/>
</dbReference>
<dbReference type="PRINTS" id="PR00313">
    <property type="entry name" value="CABNDNGRPT"/>
</dbReference>
<dbReference type="GO" id="GO:0090729">
    <property type="term" value="F:toxin activity"/>
    <property type="evidence" value="ECO:0007669"/>
    <property type="project" value="UniProtKB-KW"/>
</dbReference>
<dbReference type="GO" id="GO:0006508">
    <property type="term" value="P:proteolysis"/>
    <property type="evidence" value="ECO:0007669"/>
    <property type="project" value="InterPro"/>
</dbReference>
<dbReference type="InterPro" id="IPR001343">
    <property type="entry name" value="Hemolysn_Ca-bd"/>
</dbReference>
<dbReference type="InterPro" id="IPR003995">
    <property type="entry name" value="RTX_toxin_determinant-A"/>
</dbReference>
<keyword evidence="9" id="KW-0472">Membrane</keyword>
<dbReference type="GO" id="GO:0008270">
    <property type="term" value="F:zinc ion binding"/>
    <property type="evidence" value="ECO:0007669"/>
    <property type="project" value="InterPro"/>
</dbReference>
<feature type="domain" description="Peptidase metallopeptidase" evidence="10">
    <location>
        <begin position="316"/>
        <end position="465"/>
    </location>
</feature>
<dbReference type="InterPro" id="IPR024079">
    <property type="entry name" value="MetalloPept_cat_dom_sf"/>
</dbReference>
<evidence type="ECO:0000256" key="7">
    <source>
        <dbReference type="ARBA" id="ARBA00022737"/>
    </source>
</evidence>
<evidence type="ECO:0000256" key="5">
    <source>
        <dbReference type="ARBA" id="ARBA00022525"/>
    </source>
</evidence>
<evidence type="ECO:0000256" key="1">
    <source>
        <dbReference type="ARBA" id="ARBA00001913"/>
    </source>
</evidence>
<dbReference type="SUPFAM" id="SSF89260">
    <property type="entry name" value="Collagen-binding domain"/>
    <property type="match status" value="2"/>
</dbReference>
<protein>
    <recommendedName>
        <fullName evidence="10">Peptidase metallopeptidase domain-containing protein</fullName>
    </recommendedName>
</protein>
<dbReference type="GO" id="GO:0005509">
    <property type="term" value="F:calcium ion binding"/>
    <property type="evidence" value="ECO:0007669"/>
    <property type="project" value="InterPro"/>
</dbReference>
<evidence type="ECO:0000256" key="8">
    <source>
        <dbReference type="ARBA" id="ARBA00023026"/>
    </source>
</evidence>
<dbReference type="InterPro" id="IPR007280">
    <property type="entry name" value="Peptidase_C_arc/bac"/>
</dbReference>
<comment type="cofactor">
    <cofactor evidence="1">
        <name>Ca(2+)</name>
        <dbReference type="ChEBI" id="CHEBI:29108"/>
    </cofactor>
</comment>
<name>A0A5S3P005_9SPHN</name>
<evidence type="ECO:0000256" key="9">
    <source>
        <dbReference type="ARBA" id="ARBA00023136"/>
    </source>
</evidence>
<dbReference type="Gene3D" id="3.40.390.10">
    <property type="entry name" value="Collagenase (Catalytic Domain)"/>
    <property type="match status" value="1"/>
</dbReference>
<dbReference type="Gene3D" id="2.150.10.10">
    <property type="entry name" value="Serralysin-like metalloprotease, C-terminal"/>
    <property type="match status" value="4"/>
</dbReference>
<dbReference type="PRINTS" id="PR01488">
    <property type="entry name" value="RTXTOXINA"/>
</dbReference>
<dbReference type="AlphaFoldDB" id="A0A5S3P005"/>
<dbReference type="InterPro" id="IPR013858">
    <property type="entry name" value="Peptidase_M10B_C"/>
</dbReference>
<dbReference type="SUPFAM" id="SSF55486">
    <property type="entry name" value="Metalloproteases ('zincins'), catalytic domain"/>
    <property type="match status" value="1"/>
</dbReference>
<keyword evidence="8" id="KW-0843">Virulence</keyword>
<accession>A0A5S3P005</accession>
<organism evidence="11 12">
    <name type="scientific">Qipengyuania marisflavi</name>
    <dbReference type="NCBI Taxonomy" id="2486356"/>
    <lineage>
        <taxon>Bacteria</taxon>
        <taxon>Pseudomonadati</taxon>
        <taxon>Pseudomonadota</taxon>
        <taxon>Alphaproteobacteria</taxon>
        <taxon>Sphingomonadales</taxon>
        <taxon>Erythrobacteraceae</taxon>
        <taxon>Qipengyuania</taxon>
    </lineage>
</organism>
<dbReference type="RefSeq" id="WP_138619196.1">
    <property type="nucleotide sequence ID" value="NZ_VCAO01000009.1"/>
</dbReference>